<dbReference type="InParanoid" id="F0ZFE5"/>
<dbReference type="VEuPathDB" id="AmoebaDB:DICPUDRAFT_150081"/>
<evidence type="ECO:0008006" key="3">
    <source>
        <dbReference type="Google" id="ProtNLM"/>
    </source>
</evidence>
<dbReference type="GO" id="GO:0005960">
    <property type="term" value="C:glycine cleavage complex"/>
    <property type="evidence" value="ECO:0007669"/>
    <property type="project" value="InterPro"/>
</dbReference>
<dbReference type="RefSeq" id="XP_003286134.1">
    <property type="nucleotide sequence ID" value="XM_003286086.1"/>
</dbReference>
<dbReference type="PANTHER" id="PTHR11715:SF3">
    <property type="entry name" value="GLYCINE CLEAVAGE SYSTEM H PROTEIN-RELATED"/>
    <property type="match status" value="1"/>
</dbReference>
<dbReference type="AlphaFoldDB" id="F0ZFE5"/>
<gene>
    <name evidence="1" type="ORF">DICPUDRAFT_150081</name>
</gene>
<dbReference type="GO" id="GO:0019464">
    <property type="term" value="P:glycine decarboxylation via glycine cleavage system"/>
    <property type="evidence" value="ECO:0007669"/>
    <property type="project" value="InterPro"/>
</dbReference>
<proteinExistence type="predicted"/>
<dbReference type="OrthoDB" id="1718794at2759"/>
<dbReference type="EMBL" id="GL871002">
    <property type="protein sequence ID" value="EGC37320.1"/>
    <property type="molecule type" value="Genomic_DNA"/>
</dbReference>
<keyword evidence="2" id="KW-1185">Reference proteome</keyword>
<dbReference type="SUPFAM" id="SSF51230">
    <property type="entry name" value="Single hybrid motif"/>
    <property type="match status" value="1"/>
</dbReference>
<sequence>MSDHVKVNSPLSGKVVSINQVLLDYPNDLNIDPRKSWLAKLLIQNKNELIQLMNEEEYNKYCKNYF</sequence>
<organism evidence="1 2">
    <name type="scientific">Dictyostelium purpureum</name>
    <name type="common">Slime mold</name>
    <dbReference type="NCBI Taxonomy" id="5786"/>
    <lineage>
        <taxon>Eukaryota</taxon>
        <taxon>Amoebozoa</taxon>
        <taxon>Evosea</taxon>
        <taxon>Eumycetozoa</taxon>
        <taxon>Dictyostelia</taxon>
        <taxon>Dictyosteliales</taxon>
        <taxon>Dictyosteliaceae</taxon>
        <taxon>Dictyostelium</taxon>
    </lineage>
</organism>
<protein>
    <recommendedName>
        <fullName evidence="3">Lipoyl-binding domain-containing protein</fullName>
    </recommendedName>
</protein>
<dbReference type="InterPro" id="IPR033753">
    <property type="entry name" value="GCV_H/Fam206"/>
</dbReference>
<evidence type="ECO:0000313" key="1">
    <source>
        <dbReference type="EMBL" id="EGC37320.1"/>
    </source>
</evidence>
<dbReference type="InterPro" id="IPR002930">
    <property type="entry name" value="GCV_H"/>
</dbReference>
<dbReference type="STRING" id="5786.F0ZFE5"/>
<dbReference type="Proteomes" id="UP000001064">
    <property type="component" value="Unassembled WGS sequence"/>
</dbReference>
<dbReference type="Gene3D" id="2.40.50.100">
    <property type="match status" value="1"/>
</dbReference>
<dbReference type="Pfam" id="PF01597">
    <property type="entry name" value="GCV_H"/>
    <property type="match status" value="1"/>
</dbReference>
<dbReference type="InterPro" id="IPR011053">
    <property type="entry name" value="Single_hybrid_motif"/>
</dbReference>
<reference evidence="2" key="1">
    <citation type="journal article" date="2011" name="Genome Biol.">
        <title>Comparative genomics of the social amoebae Dictyostelium discoideum and Dictyostelium purpureum.</title>
        <authorList>
            <consortium name="US DOE Joint Genome Institute (JGI-PGF)"/>
            <person name="Sucgang R."/>
            <person name="Kuo A."/>
            <person name="Tian X."/>
            <person name="Salerno W."/>
            <person name="Parikh A."/>
            <person name="Feasley C.L."/>
            <person name="Dalin E."/>
            <person name="Tu H."/>
            <person name="Huang E."/>
            <person name="Barry K."/>
            <person name="Lindquist E."/>
            <person name="Shapiro H."/>
            <person name="Bruce D."/>
            <person name="Schmutz J."/>
            <person name="Salamov A."/>
            <person name="Fey P."/>
            <person name="Gaudet P."/>
            <person name="Anjard C."/>
            <person name="Babu M.M."/>
            <person name="Basu S."/>
            <person name="Bushmanova Y."/>
            <person name="van der Wel H."/>
            <person name="Katoh-Kurasawa M."/>
            <person name="Dinh C."/>
            <person name="Coutinho P.M."/>
            <person name="Saito T."/>
            <person name="Elias M."/>
            <person name="Schaap P."/>
            <person name="Kay R.R."/>
            <person name="Henrissat B."/>
            <person name="Eichinger L."/>
            <person name="Rivero F."/>
            <person name="Putnam N.H."/>
            <person name="West C.M."/>
            <person name="Loomis W.F."/>
            <person name="Chisholm R.L."/>
            <person name="Shaulsky G."/>
            <person name="Strassmann J.E."/>
            <person name="Queller D.C."/>
            <person name="Kuspa A."/>
            <person name="Grigoriev I.V."/>
        </authorList>
    </citation>
    <scope>NUCLEOTIDE SEQUENCE [LARGE SCALE GENOMIC DNA]</scope>
    <source>
        <strain evidence="2">QSDP1</strain>
    </source>
</reference>
<dbReference type="KEGG" id="dpp:DICPUDRAFT_150081"/>
<accession>F0ZFE5</accession>
<dbReference type="GeneID" id="10500102"/>
<name>F0ZFE5_DICPU</name>
<dbReference type="PANTHER" id="PTHR11715">
    <property type="entry name" value="GLYCINE CLEAVAGE SYSTEM H PROTEIN"/>
    <property type="match status" value="1"/>
</dbReference>
<evidence type="ECO:0000313" key="2">
    <source>
        <dbReference type="Proteomes" id="UP000001064"/>
    </source>
</evidence>